<proteinExistence type="predicted"/>
<dbReference type="AlphaFoldDB" id="A0A0M6YKT9"/>
<dbReference type="RefSeq" id="WP_055085934.1">
    <property type="nucleotide sequence ID" value="NZ_CXSU01000012.1"/>
</dbReference>
<accession>A0A0M6YKT9</accession>
<gene>
    <name evidence="1" type="ORF">JDO7802_02453</name>
</gene>
<protein>
    <recommendedName>
        <fullName evidence="3">SnoaL-like domain-containing protein</fullName>
    </recommendedName>
</protein>
<reference evidence="1 2" key="1">
    <citation type="submission" date="2015-07" db="EMBL/GenBank/DDBJ databases">
        <authorList>
            <person name="Noorani M."/>
        </authorList>
    </citation>
    <scope>NUCLEOTIDE SEQUENCE [LARGE SCALE GENOMIC DNA]</scope>
    <source>
        <strain evidence="1 2">CECT 7802</strain>
    </source>
</reference>
<dbReference type="STRING" id="420998.JDO7802_02453"/>
<organism evidence="1 2">
    <name type="scientific">Jannaschia donghaensis</name>
    <dbReference type="NCBI Taxonomy" id="420998"/>
    <lineage>
        <taxon>Bacteria</taxon>
        <taxon>Pseudomonadati</taxon>
        <taxon>Pseudomonadota</taxon>
        <taxon>Alphaproteobacteria</taxon>
        <taxon>Rhodobacterales</taxon>
        <taxon>Roseobacteraceae</taxon>
        <taxon>Jannaschia</taxon>
    </lineage>
</organism>
<dbReference type="OrthoDB" id="7717972at2"/>
<evidence type="ECO:0000313" key="2">
    <source>
        <dbReference type="Proteomes" id="UP000049222"/>
    </source>
</evidence>
<dbReference type="Proteomes" id="UP000049222">
    <property type="component" value="Unassembled WGS sequence"/>
</dbReference>
<evidence type="ECO:0008006" key="3">
    <source>
        <dbReference type="Google" id="ProtNLM"/>
    </source>
</evidence>
<evidence type="ECO:0000313" key="1">
    <source>
        <dbReference type="EMBL" id="CTQ50429.1"/>
    </source>
</evidence>
<keyword evidence="2" id="KW-1185">Reference proteome</keyword>
<sequence>MQDARDIYQAHLDLVSRALWDRDYETIIAVNRFPHIIRFSDGNRQYDGPDDFAVMAARFRDHLDGLGATGYHRVCEHASFDPLDRHRITGGHWTYILRGGNYLTDPYNCEMVLVHEGAEWMIADIVVPPLRHGIPSAKAHPENREGQIQ</sequence>
<dbReference type="EMBL" id="CXSU01000012">
    <property type="protein sequence ID" value="CTQ50429.1"/>
    <property type="molecule type" value="Genomic_DNA"/>
</dbReference>
<name>A0A0M6YKT9_9RHOB</name>